<gene>
    <name evidence="1" type="ORF">DPMN_026633</name>
</gene>
<accession>A0A9D4LRP3</accession>
<protein>
    <submittedName>
        <fullName evidence="1">Uncharacterized protein</fullName>
    </submittedName>
</protein>
<proteinExistence type="predicted"/>
<name>A0A9D4LRP3_DREPO</name>
<dbReference type="Proteomes" id="UP000828390">
    <property type="component" value="Unassembled WGS sequence"/>
</dbReference>
<keyword evidence="2" id="KW-1185">Reference proteome</keyword>
<evidence type="ECO:0000313" key="1">
    <source>
        <dbReference type="EMBL" id="KAH3863645.1"/>
    </source>
</evidence>
<reference evidence="1" key="2">
    <citation type="submission" date="2020-11" db="EMBL/GenBank/DDBJ databases">
        <authorList>
            <person name="McCartney M.A."/>
            <person name="Auch B."/>
            <person name="Kono T."/>
            <person name="Mallez S."/>
            <person name="Becker A."/>
            <person name="Gohl D.M."/>
            <person name="Silverstein K.A.T."/>
            <person name="Koren S."/>
            <person name="Bechman K.B."/>
            <person name="Herman A."/>
            <person name="Abrahante J.E."/>
            <person name="Garbe J."/>
        </authorList>
    </citation>
    <scope>NUCLEOTIDE SEQUENCE</scope>
    <source>
        <strain evidence="1">Duluth1</strain>
        <tissue evidence="1">Whole animal</tissue>
    </source>
</reference>
<sequence length="104" mass="12201">MARLSRLWTSSSIKIPTKYRPYKSLVVSILLRVLDASQGHKMQCLQRMLCISDMEHKTNNYIWNMTSRLVGLYWRQSNNQYWHGLDTSPGTTLCARLFSRAGYR</sequence>
<dbReference type="EMBL" id="JAIWYP010000002">
    <property type="protein sequence ID" value="KAH3863645.1"/>
    <property type="molecule type" value="Genomic_DNA"/>
</dbReference>
<organism evidence="1 2">
    <name type="scientific">Dreissena polymorpha</name>
    <name type="common">Zebra mussel</name>
    <name type="synonym">Mytilus polymorpha</name>
    <dbReference type="NCBI Taxonomy" id="45954"/>
    <lineage>
        <taxon>Eukaryota</taxon>
        <taxon>Metazoa</taxon>
        <taxon>Spiralia</taxon>
        <taxon>Lophotrochozoa</taxon>
        <taxon>Mollusca</taxon>
        <taxon>Bivalvia</taxon>
        <taxon>Autobranchia</taxon>
        <taxon>Heteroconchia</taxon>
        <taxon>Euheterodonta</taxon>
        <taxon>Imparidentia</taxon>
        <taxon>Neoheterodontei</taxon>
        <taxon>Myida</taxon>
        <taxon>Dreissenoidea</taxon>
        <taxon>Dreissenidae</taxon>
        <taxon>Dreissena</taxon>
    </lineage>
</organism>
<dbReference type="AlphaFoldDB" id="A0A9D4LRP3"/>
<comment type="caution">
    <text evidence="1">The sequence shown here is derived from an EMBL/GenBank/DDBJ whole genome shotgun (WGS) entry which is preliminary data.</text>
</comment>
<reference evidence="1" key="1">
    <citation type="journal article" date="2019" name="bioRxiv">
        <title>The Genome of the Zebra Mussel, Dreissena polymorpha: A Resource for Invasive Species Research.</title>
        <authorList>
            <person name="McCartney M.A."/>
            <person name="Auch B."/>
            <person name="Kono T."/>
            <person name="Mallez S."/>
            <person name="Zhang Y."/>
            <person name="Obille A."/>
            <person name="Becker A."/>
            <person name="Abrahante J.E."/>
            <person name="Garbe J."/>
            <person name="Badalamenti J.P."/>
            <person name="Herman A."/>
            <person name="Mangelson H."/>
            <person name="Liachko I."/>
            <person name="Sullivan S."/>
            <person name="Sone E.D."/>
            <person name="Koren S."/>
            <person name="Silverstein K.A.T."/>
            <person name="Beckman K.B."/>
            <person name="Gohl D.M."/>
        </authorList>
    </citation>
    <scope>NUCLEOTIDE SEQUENCE</scope>
    <source>
        <strain evidence="1">Duluth1</strain>
        <tissue evidence="1">Whole animal</tissue>
    </source>
</reference>
<evidence type="ECO:0000313" key="2">
    <source>
        <dbReference type="Proteomes" id="UP000828390"/>
    </source>
</evidence>